<evidence type="ECO:0000256" key="1">
    <source>
        <dbReference type="ARBA" id="ARBA00023015"/>
    </source>
</evidence>
<dbReference type="SUPFAM" id="SSF46689">
    <property type="entry name" value="Homeodomain-like"/>
    <property type="match status" value="1"/>
</dbReference>
<reference evidence="5" key="1">
    <citation type="submission" date="2020-02" db="EMBL/GenBank/DDBJ databases">
        <authorList>
            <person name="Shen X.-R."/>
            <person name="Zhang Y.-X."/>
        </authorList>
    </citation>
    <scope>NUCLEOTIDE SEQUENCE</scope>
    <source>
        <strain evidence="5">SYP-B3998</strain>
    </source>
</reference>
<keyword evidence="1" id="KW-0805">Transcription regulation</keyword>
<keyword evidence="3" id="KW-0804">Transcription</keyword>
<dbReference type="AlphaFoldDB" id="A0A6G3ZYR9"/>
<dbReference type="SUPFAM" id="SSF51215">
    <property type="entry name" value="Regulatory protein AraC"/>
    <property type="match status" value="1"/>
</dbReference>
<evidence type="ECO:0000313" key="5">
    <source>
        <dbReference type="EMBL" id="NEW06729.1"/>
    </source>
</evidence>
<gene>
    <name evidence="5" type="ORF">GK047_11960</name>
</gene>
<dbReference type="GO" id="GO:0043565">
    <property type="term" value="F:sequence-specific DNA binding"/>
    <property type="evidence" value="ECO:0007669"/>
    <property type="project" value="InterPro"/>
</dbReference>
<dbReference type="InterPro" id="IPR018060">
    <property type="entry name" value="HTH_AraC"/>
</dbReference>
<accession>A0A6G3ZYR9</accession>
<dbReference type="GO" id="GO:0003700">
    <property type="term" value="F:DNA-binding transcription factor activity"/>
    <property type="evidence" value="ECO:0007669"/>
    <property type="project" value="InterPro"/>
</dbReference>
<sequence length="287" mass="32913">MPRIMDYMISPCPIRIITLMVDPSKLKLQSLIIINAGHLPGRTSFRHDATFDKWAFLYIVGGSGTFQVNDSPNQKVTSGSLCLMRPGATYNYGPHPDGFWDEYYITFEGSRVGEWVDNWLVQIDHIKQIGHEDITQLNRIERIFMLMESGIPSNIDRAALLLETLLFEFMLKAHVPPENTKTQQIISIMDDIGDSLYQSFDAQETAKRHHISISTLRRIVSEYTGYPLNEYIHRLKIADAKNVLLNTDDTVKEIADALGYKDVFYFSRLFKKYVGVSPLLFRNTVQL</sequence>
<dbReference type="Gene3D" id="2.60.120.280">
    <property type="entry name" value="Regulatory protein AraC"/>
    <property type="match status" value="1"/>
</dbReference>
<dbReference type="InterPro" id="IPR003313">
    <property type="entry name" value="AraC-bd"/>
</dbReference>
<dbReference type="Pfam" id="PF02311">
    <property type="entry name" value="AraC_binding"/>
    <property type="match status" value="1"/>
</dbReference>
<feature type="domain" description="HTH araC/xylS-type" evidence="4">
    <location>
        <begin position="186"/>
        <end position="284"/>
    </location>
</feature>
<keyword evidence="2" id="KW-0238">DNA-binding</keyword>
<organism evidence="5">
    <name type="scientific">Paenibacillus sp. SYP-B3998</name>
    <dbReference type="NCBI Taxonomy" id="2678564"/>
    <lineage>
        <taxon>Bacteria</taxon>
        <taxon>Bacillati</taxon>
        <taxon>Bacillota</taxon>
        <taxon>Bacilli</taxon>
        <taxon>Bacillales</taxon>
        <taxon>Paenibacillaceae</taxon>
        <taxon>Paenibacillus</taxon>
    </lineage>
</organism>
<dbReference type="EMBL" id="JAAIKC010000003">
    <property type="protein sequence ID" value="NEW06729.1"/>
    <property type="molecule type" value="Genomic_DNA"/>
</dbReference>
<dbReference type="InterPro" id="IPR020449">
    <property type="entry name" value="Tscrpt_reg_AraC-type_HTH"/>
</dbReference>
<dbReference type="InterPro" id="IPR018062">
    <property type="entry name" value="HTH_AraC-typ_CS"/>
</dbReference>
<dbReference type="SMART" id="SM00342">
    <property type="entry name" value="HTH_ARAC"/>
    <property type="match status" value="1"/>
</dbReference>
<evidence type="ECO:0000256" key="3">
    <source>
        <dbReference type="ARBA" id="ARBA00023163"/>
    </source>
</evidence>
<evidence type="ECO:0000256" key="2">
    <source>
        <dbReference type="ARBA" id="ARBA00023125"/>
    </source>
</evidence>
<proteinExistence type="predicted"/>
<evidence type="ECO:0000259" key="4">
    <source>
        <dbReference type="PROSITE" id="PS01124"/>
    </source>
</evidence>
<dbReference type="InterPro" id="IPR037923">
    <property type="entry name" value="HTH-like"/>
</dbReference>
<dbReference type="Pfam" id="PF12833">
    <property type="entry name" value="HTH_18"/>
    <property type="match status" value="1"/>
</dbReference>
<dbReference type="InterPro" id="IPR009057">
    <property type="entry name" value="Homeodomain-like_sf"/>
</dbReference>
<protein>
    <submittedName>
        <fullName evidence="5">AraC family transcriptional regulator</fullName>
    </submittedName>
</protein>
<dbReference type="Gene3D" id="1.10.10.60">
    <property type="entry name" value="Homeodomain-like"/>
    <property type="match status" value="1"/>
</dbReference>
<dbReference type="PROSITE" id="PS01124">
    <property type="entry name" value="HTH_ARAC_FAMILY_2"/>
    <property type="match status" value="1"/>
</dbReference>
<dbReference type="PANTHER" id="PTHR43280">
    <property type="entry name" value="ARAC-FAMILY TRANSCRIPTIONAL REGULATOR"/>
    <property type="match status" value="1"/>
</dbReference>
<dbReference type="RefSeq" id="WP_163946268.1">
    <property type="nucleotide sequence ID" value="NZ_JAAIKC010000003.1"/>
</dbReference>
<dbReference type="PROSITE" id="PS00041">
    <property type="entry name" value="HTH_ARAC_FAMILY_1"/>
    <property type="match status" value="1"/>
</dbReference>
<dbReference type="PRINTS" id="PR00032">
    <property type="entry name" value="HTHARAC"/>
</dbReference>
<comment type="caution">
    <text evidence="5">The sequence shown here is derived from an EMBL/GenBank/DDBJ whole genome shotgun (WGS) entry which is preliminary data.</text>
</comment>
<name>A0A6G3ZYR9_9BACL</name>
<dbReference type="PANTHER" id="PTHR43280:SF30">
    <property type="entry name" value="MMSAB OPERON REGULATORY PROTEIN"/>
    <property type="match status" value="1"/>
</dbReference>